<proteinExistence type="predicted"/>
<name>A0A418WXQ7_9BURK</name>
<comment type="caution">
    <text evidence="1">The sequence shown here is derived from an EMBL/GenBank/DDBJ whole genome shotgun (WGS) entry which is preliminary data.</text>
</comment>
<gene>
    <name evidence="1" type="ORF">D3870_02460</name>
</gene>
<dbReference type="RefSeq" id="WP_119736384.1">
    <property type="nucleotide sequence ID" value="NZ_QYUN01000002.1"/>
</dbReference>
<dbReference type="AlphaFoldDB" id="A0A418WXQ7"/>
<organism evidence="1 2">
    <name type="scientific">Noviherbaspirillum cavernae</name>
    <dbReference type="NCBI Taxonomy" id="2320862"/>
    <lineage>
        <taxon>Bacteria</taxon>
        <taxon>Pseudomonadati</taxon>
        <taxon>Pseudomonadota</taxon>
        <taxon>Betaproteobacteria</taxon>
        <taxon>Burkholderiales</taxon>
        <taxon>Oxalobacteraceae</taxon>
        <taxon>Noviherbaspirillum</taxon>
    </lineage>
</organism>
<evidence type="ECO:0000313" key="1">
    <source>
        <dbReference type="EMBL" id="RJG05028.1"/>
    </source>
</evidence>
<keyword evidence="2" id="KW-1185">Reference proteome</keyword>
<evidence type="ECO:0000313" key="2">
    <source>
        <dbReference type="Proteomes" id="UP000285190"/>
    </source>
</evidence>
<protein>
    <submittedName>
        <fullName evidence="1">Uncharacterized protein</fullName>
    </submittedName>
</protein>
<reference evidence="1 2" key="1">
    <citation type="submission" date="2018-09" db="EMBL/GenBank/DDBJ databases">
        <authorList>
            <person name="Zhu H."/>
        </authorList>
    </citation>
    <scope>NUCLEOTIDE SEQUENCE [LARGE SCALE GENOMIC DNA]</scope>
    <source>
        <strain evidence="1 2">K2R10-39</strain>
    </source>
</reference>
<dbReference type="EMBL" id="QYUN01000002">
    <property type="protein sequence ID" value="RJG05028.1"/>
    <property type="molecule type" value="Genomic_DNA"/>
</dbReference>
<dbReference type="Proteomes" id="UP000285190">
    <property type="component" value="Unassembled WGS sequence"/>
</dbReference>
<accession>A0A418WXQ7</accession>
<sequence length="133" mass="15031">MIEGEFAATYTAHVWRDRCHGFHGAVEIPAASDALSNDKEQRAFQLAPEKRGKAGIRQRGRFLAVAIDRLVEEAIQHFEQEADWKTIDIGFELQPTQVMGDRFLLRDLIDKLFDSTVSTLLPCCIRRESAPAC</sequence>